<gene>
    <name evidence="2" type="ORF">RXV79_02580</name>
</gene>
<dbReference type="EMBL" id="CP136336">
    <property type="protein sequence ID" value="WOB08954.1"/>
    <property type="molecule type" value="Genomic_DNA"/>
</dbReference>
<proteinExistence type="predicted"/>
<reference evidence="2 3" key="1">
    <citation type="submission" date="2023-10" db="EMBL/GenBank/DDBJ databases">
        <title>Bacteria for the degradation of biodegradable plastic PBAT(Polybutylene adipate terephthalate).</title>
        <authorList>
            <person name="Weon H.-Y."/>
            <person name="Yeon J."/>
        </authorList>
    </citation>
    <scope>NUCLEOTIDE SEQUENCE [LARGE SCALE GENOMIC DNA]</scope>
    <source>
        <strain evidence="2 3">SBD 7-3</strain>
    </source>
</reference>
<accession>A0ABZ0D2K0</accession>
<evidence type="ECO:0000313" key="3">
    <source>
        <dbReference type="Proteomes" id="UP001303946"/>
    </source>
</evidence>
<evidence type="ECO:0000256" key="1">
    <source>
        <dbReference type="SAM" id="SignalP"/>
    </source>
</evidence>
<feature type="chain" id="PRO_5046488179" evidence="1">
    <location>
        <begin position="27"/>
        <end position="183"/>
    </location>
</feature>
<organism evidence="2 3">
    <name type="scientific">Piscinibacter gummiphilus</name>
    <dbReference type="NCBI Taxonomy" id="946333"/>
    <lineage>
        <taxon>Bacteria</taxon>
        <taxon>Pseudomonadati</taxon>
        <taxon>Pseudomonadota</taxon>
        <taxon>Betaproteobacteria</taxon>
        <taxon>Burkholderiales</taxon>
        <taxon>Sphaerotilaceae</taxon>
        <taxon>Piscinibacter</taxon>
    </lineage>
</organism>
<name>A0ABZ0D2K0_9BURK</name>
<sequence length="183" mass="19233">MQLSHLLRGRRAARVLSLGLAGSVLAGCAPALDWREIRPDGSDAVAMFPCKPTTDARMVSLAGARVRMVLVACRAGDVTWALAFADMADPAKVTQALQDLRASNAGNLGGTPTVTGPMQLAGMTPNPQSERVQVRGRLPGGEAVRLESGFFARGTRVYQATAMGQAPDAEAVATFFDGLKLRP</sequence>
<dbReference type="RefSeq" id="WP_316701876.1">
    <property type="nucleotide sequence ID" value="NZ_CP136336.1"/>
</dbReference>
<keyword evidence="3" id="KW-1185">Reference proteome</keyword>
<dbReference type="Proteomes" id="UP001303946">
    <property type="component" value="Chromosome"/>
</dbReference>
<evidence type="ECO:0000313" key="2">
    <source>
        <dbReference type="EMBL" id="WOB08954.1"/>
    </source>
</evidence>
<keyword evidence="1" id="KW-0732">Signal</keyword>
<feature type="signal peptide" evidence="1">
    <location>
        <begin position="1"/>
        <end position="26"/>
    </location>
</feature>
<protein>
    <submittedName>
        <fullName evidence="2">Uncharacterized protein</fullName>
    </submittedName>
</protein>